<comment type="caution">
    <text evidence="5">The sequence shown here is derived from an EMBL/GenBank/DDBJ whole genome shotgun (WGS) entry which is preliminary data.</text>
</comment>
<evidence type="ECO:0000256" key="3">
    <source>
        <dbReference type="ARBA" id="ARBA00022701"/>
    </source>
</evidence>
<protein>
    <submittedName>
        <fullName evidence="5">65-kDa microtubule-associated protein 5</fullName>
    </submittedName>
</protein>
<keyword evidence="4" id="KW-0963">Cytoplasm</keyword>
<evidence type="ECO:0000313" key="6">
    <source>
        <dbReference type="Proteomes" id="UP000288805"/>
    </source>
</evidence>
<proteinExistence type="inferred from homology"/>
<dbReference type="InterPro" id="IPR007145">
    <property type="entry name" value="MAP65_Ase1_PRC1"/>
</dbReference>
<dbReference type="Pfam" id="PF03999">
    <property type="entry name" value="MAP65_ASE1"/>
    <property type="match status" value="1"/>
</dbReference>
<dbReference type="PANTHER" id="PTHR19321">
    <property type="entry name" value="PROTEIN REGULATOR OF CYTOKINESIS 1 PRC1-RELATED"/>
    <property type="match status" value="1"/>
</dbReference>
<sequence length="147" mass="16951">MLLQLEQECLDIYRRKVEKTKKYRADLCQTLNEAETEVSSLVSALGEHANFVQKEKGTLHEQLSAIKPVMEDLRMKKQERMKEFSETQSQIVRICAEIAGNIQSINSVNAQVNERDLTMKKLGGLKSYLQELQSEKVFFKNLIQDQS</sequence>
<evidence type="ECO:0000256" key="4">
    <source>
        <dbReference type="ARBA" id="ARBA00023212"/>
    </source>
</evidence>
<name>A0A438IJN8_VITVI</name>
<dbReference type="PANTHER" id="PTHR19321:SF4">
    <property type="entry name" value="65-KDA MICROTUBULE-ASSOCIATED PROTEIN 5"/>
    <property type="match status" value="1"/>
</dbReference>
<dbReference type="AlphaFoldDB" id="A0A438IJN8"/>
<evidence type="ECO:0000313" key="5">
    <source>
        <dbReference type="EMBL" id="RVW96928.1"/>
    </source>
</evidence>
<dbReference type="Proteomes" id="UP000288805">
    <property type="component" value="Unassembled WGS sequence"/>
</dbReference>
<organism evidence="5 6">
    <name type="scientific">Vitis vinifera</name>
    <name type="common">Grape</name>
    <dbReference type="NCBI Taxonomy" id="29760"/>
    <lineage>
        <taxon>Eukaryota</taxon>
        <taxon>Viridiplantae</taxon>
        <taxon>Streptophyta</taxon>
        <taxon>Embryophyta</taxon>
        <taxon>Tracheophyta</taxon>
        <taxon>Spermatophyta</taxon>
        <taxon>Magnoliopsida</taxon>
        <taxon>eudicotyledons</taxon>
        <taxon>Gunneridae</taxon>
        <taxon>Pentapetalae</taxon>
        <taxon>rosids</taxon>
        <taxon>Vitales</taxon>
        <taxon>Vitaceae</taxon>
        <taxon>Viteae</taxon>
        <taxon>Vitis</taxon>
    </lineage>
</organism>
<comment type="similarity">
    <text evidence="2">Belongs to the MAP65/ASE1 family.</text>
</comment>
<dbReference type="EMBL" id="QGNW01000104">
    <property type="protein sequence ID" value="RVW96928.1"/>
    <property type="molecule type" value="Genomic_DNA"/>
</dbReference>
<evidence type="ECO:0000256" key="2">
    <source>
        <dbReference type="ARBA" id="ARBA00006187"/>
    </source>
</evidence>
<evidence type="ECO:0000256" key="1">
    <source>
        <dbReference type="ARBA" id="ARBA00004245"/>
    </source>
</evidence>
<comment type="subcellular location">
    <subcellularLocation>
        <location evidence="1">Cytoplasm</location>
        <location evidence="1">Cytoskeleton</location>
    </subcellularLocation>
</comment>
<dbReference type="GO" id="GO:0008017">
    <property type="term" value="F:microtubule binding"/>
    <property type="evidence" value="ECO:0007669"/>
    <property type="project" value="InterPro"/>
</dbReference>
<reference evidence="5 6" key="1">
    <citation type="journal article" date="2018" name="PLoS Genet.">
        <title>Population sequencing reveals clonal diversity and ancestral inbreeding in the grapevine cultivar Chardonnay.</title>
        <authorList>
            <person name="Roach M.J."/>
            <person name="Johnson D.L."/>
            <person name="Bohlmann J."/>
            <person name="van Vuuren H.J."/>
            <person name="Jones S.J."/>
            <person name="Pretorius I.S."/>
            <person name="Schmidt S.A."/>
            <person name="Borneman A.R."/>
        </authorList>
    </citation>
    <scope>NUCLEOTIDE SEQUENCE [LARGE SCALE GENOMIC DNA]</scope>
    <source>
        <strain evidence="6">cv. Chardonnay</strain>
        <tissue evidence="5">Leaf</tissue>
    </source>
</reference>
<dbReference type="GO" id="GO:0000226">
    <property type="term" value="P:microtubule cytoskeleton organization"/>
    <property type="evidence" value="ECO:0007669"/>
    <property type="project" value="InterPro"/>
</dbReference>
<accession>A0A438IJN8</accession>
<keyword evidence="4" id="KW-0206">Cytoskeleton</keyword>
<dbReference type="GO" id="GO:0005874">
    <property type="term" value="C:microtubule"/>
    <property type="evidence" value="ECO:0007669"/>
    <property type="project" value="UniProtKB-KW"/>
</dbReference>
<gene>
    <name evidence="5" type="primary">MAP65-5_0</name>
    <name evidence="5" type="ORF">CK203_032280</name>
</gene>
<keyword evidence="3" id="KW-0493">Microtubule</keyword>